<feature type="domain" description="GST C-terminal" evidence="3">
    <location>
        <begin position="89"/>
        <end position="215"/>
    </location>
</feature>
<feature type="domain" description="GST N-terminal" evidence="2">
    <location>
        <begin position="5"/>
        <end position="85"/>
    </location>
</feature>
<name>F2DR61_HORVV</name>
<evidence type="ECO:0000313" key="4">
    <source>
        <dbReference type="EMBL" id="BAJ97582.1"/>
    </source>
</evidence>
<dbReference type="SUPFAM" id="SSF47616">
    <property type="entry name" value="GST C-terminal domain-like"/>
    <property type="match status" value="1"/>
</dbReference>
<dbReference type="InterPro" id="IPR036282">
    <property type="entry name" value="Glutathione-S-Trfase_C_sf"/>
</dbReference>
<feature type="region of interest" description="Disordered" evidence="1">
    <location>
        <begin position="106"/>
        <end position="127"/>
    </location>
</feature>
<dbReference type="AlphaFoldDB" id="F2DR61"/>
<dbReference type="Pfam" id="PF14497">
    <property type="entry name" value="GST_C_3"/>
    <property type="match status" value="1"/>
</dbReference>
<organism evidence="4">
    <name type="scientific">Hordeum vulgare subsp. vulgare</name>
    <name type="common">Domesticated barley</name>
    <dbReference type="NCBI Taxonomy" id="112509"/>
    <lineage>
        <taxon>Eukaryota</taxon>
        <taxon>Viridiplantae</taxon>
        <taxon>Streptophyta</taxon>
        <taxon>Embryophyta</taxon>
        <taxon>Tracheophyta</taxon>
        <taxon>Spermatophyta</taxon>
        <taxon>Magnoliopsida</taxon>
        <taxon>Liliopsida</taxon>
        <taxon>Poales</taxon>
        <taxon>Poaceae</taxon>
        <taxon>BOP clade</taxon>
        <taxon>Pooideae</taxon>
        <taxon>Triticodae</taxon>
        <taxon>Triticeae</taxon>
        <taxon>Hordeinae</taxon>
        <taxon>Hordeum</taxon>
    </lineage>
</organism>
<proteinExistence type="evidence at transcript level"/>
<dbReference type="Pfam" id="PF02798">
    <property type="entry name" value="GST_N"/>
    <property type="match status" value="1"/>
</dbReference>
<dbReference type="PROSITE" id="PS50405">
    <property type="entry name" value="GST_CTER"/>
    <property type="match status" value="1"/>
</dbReference>
<reference evidence="4" key="1">
    <citation type="journal article" date="2011" name="Plant Physiol.">
        <title>Comprehensive sequence analysis of 24,783 barley full-length cDNAs derived from 12 clone libraries.</title>
        <authorList>
            <person name="Matsumoto T."/>
            <person name="Tanaka T."/>
            <person name="Sakai H."/>
            <person name="Amano N."/>
            <person name="Kanamori H."/>
            <person name="Kurita K."/>
            <person name="Kikuta A."/>
            <person name="Kamiya K."/>
            <person name="Yamamoto M."/>
            <person name="Ikawa H."/>
            <person name="Fujii N."/>
            <person name="Hori K."/>
            <person name="Itoh T."/>
            <person name="Sato K."/>
        </authorList>
    </citation>
    <scope>NUCLEOTIDE SEQUENCE</scope>
    <source>
        <tissue evidence="4">Shoot and root</tissue>
    </source>
</reference>
<dbReference type="InterPro" id="IPR040079">
    <property type="entry name" value="Glutathione_S-Trfase"/>
</dbReference>
<dbReference type="InterPro" id="IPR010987">
    <property type="entry name" value="Glutathione-S-Trfase_C-like"/>
</dbReference>
<dbReference type="SFLD" id="SFLDS00019">
    <property type="entry name" value="Glutathione_Transferase_(cytos"/>
    <property type="match status" value="1"/>
</dbReference>
<dbReference type="PANTHER" id="PTHR11571">
    <property type="entry name" value="GLUTATHIONE S-TRANSFERASE"/>
    <property type="match status" value="1"/>
</dbReference>
<dbReference type="Gene3D" id="3.40.30.10">
    <property type="entry name" value="Glutaredoxin"/>
    <property type="match status" value="1"/>
</dbReference>
<feature type="compositionally biased region" description="Basic and acidic residues" evidence="1">
    <location>
        <begin position="116"/>
        <end position="126"/>
    </location>
</feature>
<evidence type="ECO:0000259" key="2">
    <source>
        <dbReference type="PROSITE" id="PS50404"/>
    </source>
</evidence>
<dbReference type="Gene3D" id="1.20.1050.10">
    <property type="match status" value="1"/>
</dbReference>
<dbReference type="CDD" id="cd03039">
    <property type="entry name" value="GST_N_Sigma_like"/>
    <property type="match status" value="1"/>
</dbReference>
<dbReference type="EMBL" id="AK366379">
    <property type="protein sequence ID" value="BAJ97582.1"/>
    <property type="molecule type" value="mRNA"/>
</dbReference>
<dbReference type="InterPro" id="IPR050213">
    <property type="entry name" value="GST_superfamily"/>
</dbReference>
<dbReference type="PROSITE" id="PS50404">
    <property type="entry name" value="GST_NTER"/>
    <property type="match status" value="1"/>
</dbReference>
<accession>F2DR61</accession>
<protein>
    <submittedName>
        <fullName evidence="4">Predicted protein</fullName>
    </submittedName>
</protein>
<dbReference type="InterPro" id="IPR036249">
    <property type="entry name" value="Thioredoxin-like_sf"/>
</dbReference>
<dbReference type="InterPro" id="IPR004045">
    <property type="entry name" value="Glutathione_S-Trfase_N"/>
</dbReference>
<sequence length="217" mass="24120">MAEQKPTLVYFDFNGGRGEHIRLAFHINGVEFNDERISFPTFKADWKDSGKAPNGSLPVLSIGDHLYTQSTAILRYAGSSGKRLLYPTDLTQALLVDQLAENWNDFGSSAPQDSNNDEKKRKREEWQAEGGGYHTWLTRINKQVGSNGYSVGNTLTTADLAAFVTIKGIRSGAWDYVDGKTIDKYANLVAIYNTVEAHEGVKAWNALRAEREKPTTS</sequence>
<evidence type="ECO:0000259" key="3">
    <source>
        <dbReference type="PROSITE" id="PS50405"/>
    </source>
</evidence>
<evidence type="ECO:0000256" key="1">
    <source>
        <dbReference type="SAM" id="MobiDB-lite"/>
    </source>
</evidence>
<dbReference type="PANTHER" id="PTHR11571:SF252">
    <property type="entry name" value="GLUTATHIONE S-TRANSFERASE"/>
    <property type="match status" value="1"/>
</dbReference>
<dbReference type="InterPro" id="IPR004046">
    <property type="entry name" value="GST_C"/>
</dbReference>
<dbReference type="SUPFAM" id="SSF52833">
    <property type="entry name" value="Thioredoxin-like"/>
    <property type="match status" value="1"/>
</dbReference>